<gene>
    <name evidence="1" type="ORF">SAMCFNEI73_Ch2255</name>
</gene>
<organism evidence="1 2">
    <name type="scientific">Sinorhizobium americanum</name>
    <dbReference type="NCBI Taxonomy" id="194963"/>
    <lineage>
        <taxon>Bacteria</taxon>
        <taxon>Pseudomonadati</taxon>
        <taxon>Pseudomonadota</taxon>
        <taxon>Alphaproteobacteria</taxon>
        <taxon>Hyphomicrobiales</taxon>
        <taxon>Rhizobiaceae</taxon>
        <taxon>Sinorhizobium/Ensifer group</taxon>
        <taxon>Sinorhizobium</taxon>
    </lineage>
</organism>
<accession>A0A1L3LN63</accession>
<dbReference type="Proteomes" id="UP000182306">
    <property type="component" value="Chromosome"/>
</dbReference>
<sequence>MDTAPKIAIPVPINHREFNQFIFFVEETLSWTSFDTDAALEKFYFIPAAIDMVYGMPRHVAVSALCFVGWIKIQHRRWESLDVALFEHFNQRF</sequence>
<evidence type="ECO:0000313" key="2">
    <source>
        <dbReference type="Proteomes" id="UP000182306"/>
    </source>
</evidence>
<evidence type="ECO:0000313" key="1">
    <source>
        <dbReference type="EMBL" id="APG91538.1"/>
    </source>
</evidence>
<proteinExistence type="predicted"/>
<name>A0A1L3LN63_9HYPH</name>
<dbReference type="EMBL" id="CP013107">
    <property type="protein sequence ID" value="APG91538.1"/>
    <property type="molecule type" value="Genomic_DNA"/>
</dbReference>
<dbReference type="KEGG" id="same:SAMCFNEI73_Ch2255"/>
<reference evidence="1 2" key="1">
    <citation type="submission" date="2015-10" db="EMBL/GenBank/DDBJ databases">
        <title>Genomic differences between typical nodule nitrogen-fixing rhizobial strains and those coming from bean seeds.</title>
        <authorList>
            <person name="Peralta H."/>
            <person name="Aguilar-Vera A."/>
            <person name="Diaz R."/>
            <person name="Mora Y."/>
            <person name="Martinez-Batallar G."/>
            <person name="Salazar E."/>
            <person name="Vargas-Lagunas C."/>
            <person name="Encarnacion S."/>
            <person name="Girard L."/>
            <person name="Mora J."/>
        </authorList>
    </citation>
    <scope>NUCLEOTIDE SEQUENCE [LARGE SCALE GENOMIC DNA]</scope>
    <source>
        <strain evidence="1 2">CFNEI 73</strain>
    </source>
</reference>
<dbReference type="AlphaFoldDB" id="A0A1L3LN63"/>
<protein>
    <submittedName>
        <fullName evidence="1">Uncharacterized protein</fullName>
    </submittedName>
</protein>
<keyword evidence="2" id="KW-1185">Reference proteome</keyword>